<comment type="caution">
    <text evidence="5">The sequence shown here is derived from an EMBL/GenBank/DDBJ whole genome shotgun (WGS) entry which is preliminary data.</text>
</comment>
<name>A0A927CYV5_9BACI</name>
<accession>A0A927CYV5</accession>
<evidence type="ECO:0000256" key="2">
    <source>
        <dbReference type="ARBA" id="ARBA00006966"/>
    </source>
</evidence>
<evidence type="ECO:0000313" key="5">
    <source>
        <dbReference type="EMBL" id="MBD3108460.1"/>
    </source>
</evidence>
<proteinExistence type="inferred from homology"/>
<dbReference type="Gene3D" id="3.40.640.10">
    <property type="entry name" value="Type I PLP-dependent aspartate aminotransferase-like (Major domain)"/>
    <property type="match status" value="1"/>
</dbReference>
<comment type="cofactor">
    <cofactor evidence="1">
        <name>pyridoxal 5'-phosphate</name>
        <dbReference type="ChEBI" id="CHEBI:597326"/>
    </cofactor>
</comment>
<dbReference type="AlphaFoldDB" id="A0A927CYV5"/>
<evidence type="ECO:0000256" key="3">
    <source>
        <dbReference type="ARBA" id="ARBA00022898"/>
    </source>
</evidence>
<keyword evidence="5" id="KW-0032">Aminotransferase</keyword>
<dbReference type="GO" id="GO:0016829">
    <property type="term" value="F:lyase activity"/>
    <property type="evidence" value="ECO:0007669"/>
    <property type="project" value="InterPro"/>
</dbReference>
<dbReference type="PANTHER" id="PTHR48097:SF5">
    <property type="entry name" value="LOW SPECIFICITY L-THREONINE ALDOLASE"/>
    <property type="match status" value="1"/>
</dbReference>
<organism evidence="5 6">
    <name type="scientific">Peribacillus faecalis</name>
    <dbReference type="NCBI Taxonomy" id="2772559"/>
    <lineage>
        <taxon>Bacteria</taxon>
        <taxon>Bacillati</taxon>
        <taxon>Bacillota</taxon>
        <taxon>Bacilli</taxon>
        <taxon>Bacillales</taxon>
        <taxon>Bacillaceae</taxon>
        <taxon>Peribacillus</taxon>
    </lineage>
</organism>
<feature type="domain" description="Aromatic amino acid beta-eliminating lyase/threonine aldolase" evidence="4">
    <location>
        <begin position="26"/>
        <end position="285"/>
    </location>
</feature>
<reference evidence="5" key="1">
    <citation type="submission" date="2020-09" db="EMBL/GenBank/DDBJ databases">
        <title>Bacillus faecalis sp. nov., a moderately halophilic bacterium isolated from cow faeces.</title>
        <authorList>
            <person name="Jiang L."/>
            <person name="Lee J."/>
        </authorList>
    </citation>
    <scope>NUCLEOTIDE SEQUENCE</scope>
    <source>
        <strain evidence="5">AGMB 02131</strain>
    </source>
</reference>
<dbReference type="RefSeq" id="WP_190998003.1">
    <property type="nucleotide sequence ID" value="NZ_JACXSI010000018.1"/>
</dbReference>
<dbReference type="Gene3D" id="3.90.1150.10">
    <property type="entry name" value="Aspartate Aminotransferase, domain 1"/>
    <property type="match status" value="1"/>
</dbReference>
<gene>
    <name evidence="5" type="ORF">IEO70_08780</name>
</gene>
<evidence type="ECO:0000313" key="6">
    <source>
        <dbReference type="Proteomes" id="UP000602076"/>
    </source>
</evidence>
<evidence type="ECO:0000259" key="4">
    <source>
        <dbReference type="Pfam" id="PF01212"/>
    </source>
</evidence>
<dbReference type="SUPFAM" id="SSF53383">
    <property type="entry name" value="PLP-dependent transferases"/>
    <property type="match status" value="1"/>
</dbReference>
<dbReference type="EMBL" id="JACXSI010000018">
    <property type="protein sequence ID" value="MBD3108460.1"/>
    <property type="molecule type" value="Genomic_DNA"/>
</dbReference>
<evidence type="ECO:0000256" key="1">
    <source>
        <dbReference type="ARBA" id="ARBA00001933"/>
    </source>
</evidence>
<keyword evidence="6" id="KW-1185">Reference proteome</keyword>
<dbReference type="InterPro" id="IPR015421">
    <property type="entry name" value="PyrdxlP-dep_Trfase_major"/>
</dbReference>
<dbReference type="PANTHER" id="PTHR48097">
    <property type="entry name" value="L-THREONINE ALDOLASE-RELATED"/>
    <property type="match status" value="1"/>
</dbReference>
<sequence>MYSFKNDYSEGAHPNILHALLETNLVQEEGYGYDRHTRDAIHYIKQKMNRDDVDVHLLSGGTQTNLLAISAFLRPHEAVIAPSTGHIFVNEAGAIESTGHKVITVPAYQGKLNAGQVEAVLNLHSDEHTVKPKLVYISNPTEVGTIYNKKELMELRKVCDDNRMLLYVDGARLASALASEANDLSLGELSSLVDCFYIGGTKNGALLGEALVICNDALKEDFRYLIKQKGALLAKSRLLGIQFSELFRENLYMDLAQHANKMAKMLKNGLVERGVSFLAESPTNQLFPIFSDEEIEELQKDFSFYVWERVDENRSAIRLITSWATLESEVLNFLAAVTRICDSKTAAHHL</sequence>
<dbReference type="Pfam" id="PF01212">
    <property type="entry name" value="Beta_elim_lyase"/>
    <property type="match status" value="1"/>
</dbReference>
<dbReference type="Proteomes" id="UP000602076">
    <property type="component" value="Unassembled WGS sequence"/>
</dbReference>
<keyword evidence="5" id="KW-0808">Transferase</keyword>
<comment type="similarity">
    <text evidence="2">Belongs to the threonine aldolase family.</text>
</comment>
<dbReference type="InterPro" id="IPR015422">
    <property type="entry name" value="PyrdxlP-dep_Trfase_small"/>
</dbReference>
<dbReference type="InterPro" id="IPR015424">
    <property type="entry name" value="PyrdxlP-dep_Trfase"/>
</dbReference>
<keyword evidence="3" id="KW-0663">Pyridoxal phosphate</keyword>
<dbReference type="InterPro" id="IPR001597">
    <property type="entry name" value="ArAA_b-elim_lyase/Thr_aldolase"/>
</dbReference>
<dbReference type="GO" id="GO:0008483">
    <property type="term" value="F:transaminase activity"/>
    <property type="evidence" value="ECO:0007669"/>
    <property type="project" value="UniProtKB-KW"/>
</dbReference>
<protein>
    <submittedName>
        <fullName evidence="5">Aminotransferase class I/II-fold pyridoxal phosphate-dependent enzyme</fullName>
    </submittedName>
</protein>
<dbReference type="GO" id="GO:0006520">
    <property type="term" value="P:amino acid metabolic process"/>
    <property type="evidence" value="ECO:0007669"/>
    <property type="project" value="InterPro"/>
</dbReference>